<evidence type="ECO:0000256" key="4">
    <source>
        <dbReference type="ARBA" id="ARBA00022636"/>
    </source>
</evidence>
<dbReference type="InterPro" id="IPR001633">
    <property type="entry name" value="EAL_dom"/>
</dbReference>
<comment type="subcellular location">
    <subcellularLocation>
        <location evidence="1">Cell membrane</location>
        <topology evidence="1">Multi-pass membrane protein</topology>
    </subcellularLocation>
</comment>
<keyword evidence="5 10" id="KW-0812">Transmembrane</keyword>
<dbReference type="InterPro" id="IPR050706">
    <property type="entry name" value="Cyclic-di-GMP_PDE-like"/>
</dbReference>
<dbReference type="Pfam" id="PF12792">
    <property type="entry name" value="CSS-motif"/>
    <property type="match status" value="1"/>
</dbReference>
<dbReference type="EMBL" id="CP042806">
    <property type="protein sequence ID" value="QEE26828.1"/>
    <property type="molecule type" value="Genomic_DNA"/>
</dbReference>
<reference evidence="12 13" key="1">
    <citation type="submission" date="2019-08" db="EMBL/GenBank/DDBJ databases">
        <title>Complete genome sequence of Terriglobus albidus strain ORNL.</title>
        <authorList>
            <person name="Podar M."/>
        </authorList>
    </citation>
    <scope>NUCLEOTIDE SEQUENCE [LARGE SCALE GENOMIC DNA]</scope>
    <source>
        <strain evidence="12 13">ORNL</strain>
    </source>
</reference>
<dbReference type="EC" id="3.1.4.52" evidence="2"/>
<evidence type="ECO:0000256" key="6">
    <source>
        <dbReference type="ARBA" id="ARBA00022801"/>
    </source>
</evidence>
<dbReference type="InterPro" id="IPR024744">
    <property type="entry name" value="CSS-motif_dom"/>
</dbReference>
<name>A0A5B9E4D5_9BACT</name>
<evidence type="ECO:0000256" key="2">
    <source>
        <dbReference type="ARBA" id="ARBA00012282"/>
    </source>
</evidence>
<protein>
    <recommendedName>
        <fullName evidence="2">cyclic-guanylate-specific phosphodiesterase</fullName>
        <ecNumber evidence="2">3.1.4.52</ecNumber>
    </recommendedName>
</protein>
<dbReference type="GO" id="GO:0005886">
    <property type="term" value="C:plasma membrane"/>
    <property type="evidence" value="ECO:0007669"/>
    <property type="project" value="UniProtKB-SubCell"/>
</dbReference>
<evidence type="ECO:0000256" key="5">
    <source>
        <dbReference type="ARBA" id="ARBA00022692"/>
    </source>
</evidence>
<sequence>MKPASNTRKIALAIVLCSVALLLPIWASLQLSWIQSELNERNDGFEYVHDILRRAEETADQVSHAVERINSSHLPPCSEQERDLMRDIDLESDYTQAIGRIANNIIICSSLDNNEPIYLGKPDLVTENGVGEYFHVLLTRNKQHPLNVFAKDGVAVITDPDLPLDVSLNDNDISLALLVPSANGQQVLASRGNRIDPHWVRSLPKGEERTYNKDGYMVMAARSSRYDLAVLVASPQERIDRRVRHFALLFVPIGVLCGVSLIWATMYLARLRSSFDNRLKAAVRRREFYVEYQPVVDLKSRRWTGAEALVRWRTDNTTVRPDHFIPLAEERHLIHLITEQVISLIAEDLPRILKIDPAFRVAINLSPDDLRTQSTVEMLRSLLALEGVCPGNLEVEATERAFVEDQKISRVLEQIRSLGIQVAIDDFGIGYSSLSRIHSFRFDILKIDKTFVDTIGTEGAARGVMLPIIDIARSLDLHIVAEGVEREEQARFLQAYGIERAQGWLFSAPLSAAALSKELRERSHEAVECKE</sequence>
<evidence type="ECO:0000259" key="11">
    <source>
        <dbReference type="PROSITE" id="PS50883"/>
    </source>
</evidence>
<comment type="catalytic activity">
    <reaction evidence="9">
        <text>3',3'-c-di-GMP + H2O = 5'-phosphoguanylyl(3'-&gt;5')guanosine + H(+)</text>
        <dbReference type="Rhea" id="RHEA:24902"/>
        <dbReference type="ChEBI" id="CHEBI:15377"/>
        <dbReference type="ChEBI" id="CHEBI:15378"/>
        <dbReference type="ChEBI" id="CHEBI:58754"/>
        <dbReference type="ChEBI" id="CHEBI:58805"/>
        <dbReference type="EC" id="3.1.4.52"/>
    </reaction>
</comment>
<evidence type="ECO:0000313" key="13">
    <source>
        <dbReference type="Proteomes" id="UP000321820"/>
    </source>
</evidence>
<proteinExistence type="predicted"/>
<evidence type="ECO:0000256" key="1">
    <source>
        <dbReference type="ARBA" id="ARBA00004651"/>
    </source>
</evidence>
<keyword evidence="8 10" id="KW-0472">Membrane</keyword>
<dbReference type="AlphaFoldDB" id="A0A5B9E4D5"/>
<dbReference type="Proteomes" id="UP000321820">
    <property type="component" value="Chromosome"/>
</dbReference>
<feature type="transmembrane region" description="Helical" evidence="10">
    <location>
        <begin position="246"/>
        <end position="269"/>
    </location>
</feature>
<dbReference type="KEGG" id="talb:FTW19_01695"/>
<dbReference type="InterPro" id="IPR035919">
    <property type="entry name" value="EAL_sf"/>
</dbReference>
<dbReference type="Pfam" id="PF00563">
    <property type="entry name" value="EAL"/>
    <property type="match status" value="1"/>
</dbReference>
<evidence type="ECO:0000313" key="12">
    <source>
        <dbReference type="EMBL" id="QEE26828.1"/>
    </source>
</evidence>
<gene>
    <name evidence="12" type="ORF">FTW19_01695</name>
</gene>
<keyword evidence="13" id="KW-1185">Reference proteome</keyword>
<dbReference type="CDD" id="cd01948">
    <property type="entry name" value="EAL"/>
    <property type="match status" value="1"/>
</dbReference>
<dbReference type="OrthoDB" id="9814202at2"/>
<evidence type="ECO:0000256" key="8">
    <source>
        <dbReference type="ARBA" id="ARBA00023136"/>
    </source>
</evidence>
<evidence type="ECO:0000256" key="7">
    <source>
        <dbReference type="ARBA" id="ARBA00022989"/>
    </source>
</evidence>
<keyword evidence="4" id="KW-0973">c-di-GMP</keyword>
<dbReference type="SMART" id="SM00052">
    <property type="entry name" value="EAL"/>
    <property type="match status" value="1"/>
</dbReference>
<dbReference type="Gene3D" id="3.20.20.450">
    <property type="entry name" value="EAL domain"/>
    <property type="match status" value="1"/>
</dbReference>
<keyword evidence="6" id="KW-0378">Hydrolase</keyword>
<dbReference type="RefSeq" id="WP_147645978.1">
    <property type="nucleotide sequence ID" value="NZ_CP042806.1"/>
</dbReference>
<dbReference type="PROSITE" id="PS50883">
    <property type="entry name" value="EAL"/>
    <property type="match status" value="1"/>
</dbReference>
<keyword evidence="3" id="KW-1003">Cell membrane</keyword>
<evidence type="ECO:0000256" key="10">
    <source>
        <dbReference type="SAM" id="Phobius"/>
    </source>
</evidence>
<feature type="domain" description="EAL" evidence="11">
    <location>
        <begin position="272"/>
        <end position="523"/>
    </location>
</feature>
<keyword evidence="7 10" id="KW-1133">Transmembrane helix</keyword>
<organism evidence="12 13">
    <name type="scientific">Terriglobus albidus</name>
    <dbReference type="NCBI Taxonomy" id="1592106"/>
    <lineage>
        <taxon>Bacteria</taxon>
        <taxon>Pseudomonadati</taxon>
        <taxon>Acidobacteriota</taxon>
        <taxon>Terriglobia</taxon>
        <taxon>Terriglobales</taxon>
        <taxon>Acidobacteriaceae</taxon>
        <taxon>Terriglobus</taxon>
    </lineage>
</organism>
<dbReference type="PANTHER" id="PTHR33121:SF79">
    <property type="entry name" value="CYCLIC DI-GMP PHOSPHODIESTERASE PDED-RELATED"/>
    <property type="match status" value="1"/>
</dbReference>
<evidence type="ECO:0000256" key="9">
    <source>
        <dbReference type="ARBA" id="ARBA00034290"/>
    </source>
</evidence>
<dbReference type="PANTHER" id="PTHR33121">
    <property type="entry name" value="CYCLIC DI-GMP PHOSPHODIESTERASE PDEF"/>
    <property type="match status" value="1"/>
</dbReference>
<accession>A0A5B9E4D5</accession>
<dbReference type="GO" id="GO:0071111">
    <property type="term" value="F:cyclic-guanylate-specific phosphodiesterase activity"/>
    <property type="evidence" value="ECO:0007669"/>
    <property type="project" value="UniProtKB-EC"/>
</dbReference>
<evidence type="ECO:0000256" key="3">
    <source>
        <dbReference type="ARBA" id="ARBA00022475"/>
    </source>
</evidence>
<dbReference type="SUPFAM" id="SSF141868">
    <property type="entry name" value="EAL domain-like"/>
    <property type="match status" value="1"/>
</dbReference>